<dbReference type="PANTHER" id="PTHR12143:SF39">
    <property type="entry name" value="SECRETED PROTEIN"/>
    <property type="match status" value="1"/>
</dbReference>
<evidence type="ECO:0000313" key="4">
    <source>
        <dbReference type="EMBL" id="MBR7831812.1"/>
    </source>
</evidence>
<dbReference type="GO" id="GO:0000224">
    <property type="term" value="F:peptide-N4-(N-acetyl-beta-glucosaminyl)asparagine amidase activity"/>
    <property type="evidence" value="ECO:0007669"/>
    <property type="project" value="TreeGrafter"/>
</dbReference>
<feature type="non-terminal residue" evidence="4">
    <location>
        <position position="1"/>
    </location>
</feature>
<dbReference type="InterPro" id="IPR012939">
    <property type="entry name" value="Glyco_hydro_92"/>
</dbReference>
<dbReference type="GO" id="GO:0030246">
    <property type="term" value="F:carbohydrate binding"/>
    <property type="evidence" value="ECO:0007669"/>
    <property type="project" value="InterPro"/>
</dbReference>
<dbReference type="Pfam" id="PF07971">
    <property type="entry name" value="Glyco_hydro_92"/>
    <property type="match status" value="1"/>
</dbReference>
<dbReference type="EMBL" id="JAGSOG010000003">
    <property type="protein sequence ID" value="MBR7831812.1"/>
    <property type="molecule type" value="Genomic_DNA"/>
</dbReference>
<feature type="chain" id="PRO_5036702275" evidence="1">
    <location>
        <begin position="39"/>
        <end position="1137"/>
    </location>
</feature>
<dbReference type="Gene3D" id="1.20.1610.10">
    <property type="entry name" value="alpha-1,2-mannosidases domains"/>
    <property type="match status" value="1"/>
</dbReference>
<dbReference type="Proteomes" id="UP000675781">
    <property type="component" value="Unassembled WGS sequence"/>
</dbReference>
<dbReference type="GO" id="GO:0016798">
    <property type="term" value="F:hydrolase activity, acting on glycosyl bonds"/>
    <property type="evidence" value="ECO:0007669"/>
    <property type="project" value="UniProtKB-KW"/>
</dbReference>
<accession>A0A941EHZ4</accession>
<gene>
    <name evidence="4" type="ORF">KDL01_00985</name>
</gene>
<organism evidence="4 5">
    <name type="scientific">Actinospica durhamensis</name>
    <dbReference type="NCBI Taxonomy" id="1508375"/>
    <lineage>
        <taxon>Bacteria</taxon>
        <taxon>Bacillati</taxon>
        <taxon>Actinomycetota</taxon>
        <taxon>Actinomycetes</taxon>
        <taxon>Catenulisporales</taxon>
        <taxon>Actinospicaceae</taxon>
        <taxon>Actinospica</taxon>
    </lineage>
</organism>
<feature type="signal peptide" evidence="1">
    <location>
        <begin position="1"/>
        <end position="38"/>
    </location>
</feature>
<dbReference type="SUPFAM" id="SSF48208">
    <property type="entry name" value="Six-hairpin glycosidases"/>
    <property type="match status" value="1"/>
</dbReference>
<dbReference type="GO" id="GO:0005829">
    <property type="term" value="C:cytosol"/>
    <property type="evidence" value="ECO:0007669"/>
    <property type="project" value="TreeGrafter"/>
</dbReference>
<keyword evidence="1" id="KW-0732">Signal</keyword>
<protein>
    <submittedName>
        <fullName evidence="4">GH92 family glycosyl hydrolase</fullName>
        <ecNumber evidence="4">3.2.1.-</ecNumber>
    </submittedName>
</protein>
<evidence type="ECO:0000256" key="1">
    <source>
        <dbReference type="SAM" id="SignalP"/>
    </source>
</evidence>
<dbReference type="GO" id="GO:0005975">
    <property type="term" value="P:carbohydrate metabolic process"/>
    <property type="evidence" value="ECO:0007669"/>
    <property type="project" value="InterPro"/>
</dbReference>
<proteinExistence type="predicted"/>
<dbReference type="InterPro" id="IPR041371">
    <property type="entry name" value="GH92_N"/>
</dbReference>
<feature type="domain" description="Glycosyl hydrolase family 92" evidence="2">
    <location>
        <begin position="451"/>
        <end position="914"/>
    </location>
</feature>
<dbReference type="GO" id="GO:0006516">
    <property type="term" value="P:glycoprotein catabolic process"/>
    <property type="evidence" value="ECO:0007669"/>
    <property type="project" value="TreeGrafter"/>
</dbReference>
<keyword evidence="4" id="KW-0326">Glycosidase</keyword>
<keyword evidence="5" id="KW-1185">Reference proteome</keyword>
<evidence type="ECO:0000259" key="3">
    <source>
        <dbReference type="Pfam" id="PF17678"/>
    </source>
</evidence>
<reference evidence="4" key="1">
    <citation type="submission" date="2021-04" db="EMBL/GenBank/DDBJ databases">
        <title>Genome based classification of Actinospica acidithermotolerans sp. nov., an actinobacterium isolated from an Indonesian hot spring.</title>
        <authorList>
            <person name="Kusuma A.B."/>
            <person name="Putra K.E."/>
            <person name="Nafisah S."/>
            <person name="Loh J."/>
            <person name="Nouioui I."/>
            <person name="Goodfellow M."/>
        </authorList>
    </citation>
    <scope>NUCLEOTIDE SEQUENCE</scope>
    <source>
        <strain evidence="4">CSCA 57</strain>
    </source>
</reference>
<comment type="caution">
    <text evidence="4">The sequence shown here is derived from an EMBL/GenBank/DDBJ whole genome shotgun (WGS) entry which is preliminary data.</text>
</comment>
<name>A0A941EHZ4_9ACTN</name>
<dbReference type="RefSeq" id="WP_212526347.1">
    <property type="nucleotide sequence ID" value="NZ_JAGSOG010000003.1"/>
</dbReference>
<dbReference type="EC" id="3.2.1.-" evidence="4"/>
<dbReference type="Gene3D" id="2.70.98.10">
    <property type="match status" value="2"/>
</dbReference>
<dbReference type="NCBIfam" id="TIGR01180">
    <property type="entry name" value="aman2_put"/>
    <property type="match status" value="1"/>
</dbReference>
<sequence>PLFPRGPAGRARPLRSAALAALCAALAASTLTVGTAAAADNAQVALVTDPAALVDPMIGTGSGGATVGQVDTYPGATAPFGMLSFSPDTPSRPDGGGYDYADSSTLGFSLTHMSGPGCGAFGDFPILPTVGAIGDDPISATAALSHSQESASPGSYAVTLDPGSSGAVKAKLAATARTGIAQLSYPSGTSSNVLFKMGDAQSGNQSASVQVLNDHEVAGTETAGQFCGAQGTYPVYFAADFSRSFASYGTWDTEPTGANVFTDPTGSLAWSYHEVSSGGSTPTIAATTTSDGASAVSWQQSDALANTWIQATPSTLTQGATYLASVTLQGTGDVYLDFYNGQQDVDSAPVTLTGTPVTLTIASTVPTGGINAPQVQVRTAAAGAVDLAASDLSLRQEAVVTKPGTTSGGSTTSPLASTSGLQSGAWATFDTTSQSQVTMKVAISYVSQADAWSNLGAEDSGWSESQVAQNTYAQWNRLLDRIRVGGGTKAQQTEFYTALYHALLEPSIFSDDNGNYLGYDNKIHTTSHGQVQYANFSGWDIYRSEIPLLAVLVPDETSQMVTSLLNDEAQGGWLPKWGFANDYTQVMNGDAADPIIAEAYAFGARGFDTDAALAAMVKGASTVQDSSDLGQGTYTERPQLSDYLSQGYIPNTQESDLSPEDNGASETLEYASADFAIAQFAGDLGRAGTAATYLQRSQNWTNIFNTDTGYIQPRDADGQFPEFGPTTDGMGSFGQSGFQEGNAAQYTWMVPQNLQGLITAMGGDAAANARLDDFFTQLNAGPNEPYEWAGNEPAFGTPWIYDYTGAPAKSQAIVHELLDTVYADDPGGEPGNDDLGSMSSWFVWSSLGMFPETPGTSVLALGAPIFPLAEFDLADGHHVVLHANGASTSTYVSGLKVDGKSWSQAWLPGSALTGAGAGEGAGYGASTQGAGGGTLHAATTQLDFGLSTDAAQTWGTATADAPPSYPAGPLQFPQGREPTILVPSGANLLGDTPTAQLSWQGPVANGVGSVPGTITPTTTPSGASAVEWTESDAAPNTWIWTDPPAQLPAGQYYQAQITLQGTGDVYIDFWNGEQDLVSATVTLTGTPQTLTVQGEVPEAASTHLQIRTADAGPVDLYASAATVQLLTPEQAGGDSTG</sequence>
<evidence type="ECO:0000313" key="5">
    <source>
        <dbReference type="Proteomes" id="UP000675781"/>
    </source>
</evidence>
<evidence type="ECO:0000259" key="2">
    <source>
        <dbReference type="Pfam" id="PF07971"/>
    </source>
</evidence>
<feature type="domain" description="Glycosyl hydrolase family 92 N-terminal" evidence="3">
    <location>
        <begin position="53"/>
        <end position="257"/>
    </location>
</feature>
<dbReference type="InterPro" id="IPR005887">
    <property type="entry name" value="GH92_a_mannosidase_put"/>
</dbReference>
<dbReference type="PANTHER" id="PTHR12143">
    <property type="entry name" value="PEPTIDE N-GLYCANASE PNGASE -RELATED"/>
    <property type="match status" value="1"/>
</dbReference>
<dbReference type="Pfam" id="PF17678">
    <property type="entry name" value="Glyco_hydro_92N"/>
    <property type="match status" value="1"/>
</dbReference>
<keyword evidence="4" id="KW-0378">Hydrolase</keyword>
<dbReference type="AlphaFoldDB" id="A0A941EHZ4"/>
<dbReference type="InterPro" id="IPR050883">
    <property type="entry name" value="PNGase"/>
</dbReference>
<dbReference type="Gene3D" id="1.20.1050.60">
    <property type="entry name" value="alpha-1,2-mannosidase"/>
    <property type="match status" value="1"/>
</dbReference>
<dbReference type="InterPro" id="IPR014718">
    <property type="entry name" value="GH-type_carb-bd"/>
</dbReference>
<dbReference type="InterPro" id="IPR008928">
    <property type="entry name" value="6-hairpin_glycosidase_sf"/>
</dbReference>